<proteinExistence type="predicted"/>
<sequence length="122" mass="13766">MSKLTKRPSAARSAAQLIFAEGPKSREELYSAVDFGDQPAKRTAMLREAVNSGWLEVRTDGKYDLTQIALEMLEQEERPVARKPAGEIALPRSINVMIRQPYVPPKRIARSDEPEWSRRVSA</sequence>
<dbReference type="RefSeq" id="WP_258822430.1">
    <property type="nucleotide sequence ID" value="NZ_JANUHB010000002.1"/>
</dbReference>
<name>A0ABT2DBH2_9BURK</name>
<accession>A0ABT2DBH2</accession>
<protein>
    <submittedName>
        <fullName evidence="1">Uncharacterized protein</fullName>
    </submittedName>
</protein>
<keyword evidence="2" id="KW-1185">Reference proteome</keyword>
<evidence type="ECO:0000313" key="1">
    <source>
        <dbReference type="EMBL" id="MCS0808666.1"/>
    </source>
</evidence>
<organism evidence="1 2">
    <name type="scientific">Massilia agilis</name>
    <dbReference type="NCBI Taxonomy" id="1811226"/>
    <lineage>
        <taxon>Bacteria</taxon>
        <taxon>Pseudomonadati</taxon>
        <taxon>Pseudomonadota</taxon>
        <taxon>Betaproteobacteria</taxon>
        <taxon>Burkholderiales</taxon>
        <taxon>Oxalobacteraceae</taxon>
        <taxon>Telluria group</taxon>
        <taxon>Massilia</taxon>
    </lineage>
</organism>
<dbReference type="Proteomes" id="UP001206126">
    <property type="component" value="Unassembled WGS sequence"/>
</dbReference>
<reference evidence="1 2" key="1">
    <citation type="submission" date="2022-08" db="EMBL/GenBank/DDBJ databases">
        <title>Reclassification of Massilia species as members of the genera Telluria, Duganella, Pseudoduganella, Mokoshia gen. nov. and Zemynaea gen. nov. using orthogonal and non-orthogonal genome-based approaches.</title>
        <authorList>
            <person name="Bowman J.P."/>
        </authorList>
    </citation>
    <scope>NUCLEOTIDE SEQUENCE [LARGE SCALE GENOMIC DNA]</scope>
    <source>
        <strain evidence="1 2">JCM 31605</strain>
    </source>
</reference>
<evidence type="ECO:0000313" key="2">
    <source>
        <dbReference type="Proteomes" id="UP001206126"/>
    </source>
</evidence>
<comment type="caution">
    <text evidence="1">The sequence shown here is derived from an EMBL/GenBank/DDBJ whole genome shotgun (WGS) entry which is preliminary data.</text>
</comment>
<gene>
    <name evidence="1" type="ORF">NX774_12120</name>
</gene>
<dbReference type="EMBL" id="JANUHB010000002">
    <property type="protein sequence ID" value="MCS0808666.1"/>
    <property type="molecule type" value="Genomic_DNA"/>
</dbReference>